<keyword evidence="7" id="KW-0503">Monooxygenase</keyword>
<reference evidence="8 9" key="1">
    <citation type="journal article" date="2019" name="Commun. Biol.">
        <title>The bagworm genome reveals a unique fibroin gene that provides high tensile strength.</title>
        <authorList>
            <person name="Kono N."/>
            <person name="Nakamura H."/>
            <person name="Ohtoshi R."/>
            <person name="Tomita M."/>
            <person name="Numata K."/>
            <person name="Arakawa K."/>
        </authorList>
    </citation>
    <scope>NUCLEOTIDE SEQUENCE [LARGE SCALE GENOMIC DNA]</scope>
</reference>
<dbReference type="STRING" id="151549.A0A4C1ST93"/>
<proteinExistence type="inferred from homology"/>
<evidence type="ECO:0000256" key="4">
    <source>
        <dbReference type="ARBA" id="ARBA00022723"/>
    </source>
</evidence>
<evidence type="ECO:0000313" key="9">
    <source>
        <dbReference type="Proteomes" id="UP000299102"/>
    </source>
</evidence>
<keyword evidence="3" id="KW-0349">Heme</keyword>
<protein>
    <submittedName>
        <fullName evidence="8">Probable cytochrome P450 305a1</fullName>
    </submittedName>
</protein>
<keyword evidence="5" id="KW-0560">Oxidoreductase</keyword>
<evidence type="ECO:0000256" key="5">
    <source>
        <dbReference type="ARBA" id="ARBA00023002"/>
    </source>
</evidence>
<keyword evidence="9" id="KW-1185">Reference proteome</keyword>
<dbReference type="OrthoDB" id="3934656at2759"/>
<dbReference type="GO" id="GO:0006805">
    <property type="term" value="P:xenobiotic metabolic process"/>
    <property type="evidence" value="ECO:0007669"/>
    <property type="project" value="TreeGrafter"/>
</dbReference>
<evidence type="ECO:0000256" key="7">
    <source>
        <dbReference type="ARBA" id="ARBA00023033"/>
    </source>
</evidence>
<comment type="caution">
    <text evidence="8">The sequence shown here is derived from an EMBL/GenBank/DDBJ whole genome shotgun (WGS) entry which is preliminary data.</text>
</comment>
<dbReference type="Proteomes" id="UP000299102">
    <property type="component" value="Unassembled WGS sequence"/>
</dbReference>
<dbReference type="SUPFAM" id="SSF48264">
    <property type="entry name" value="Cytochrome P450"/>
    <property type="match status" value="1"/>
</dbReference>
<evidence type="ECO:0000313" key="8">
    <source>
        <dbReference type="EMBL" id="GBP04430.1"/>
    </source>
</evidence>
<gene>
    <name evidence="8" type="primary">Cyp305a1</name>
    <name evidence="8" type="ORF">EVAR_68957_1</name>
</gene>
<evidence type="ECO:0000256" key="6">
    <source>
        <dbReference type="ARBA" id="ARBA00023004"/>
    </source>
</evidence>
<organism evidence="8 9">
    <name type="scientific">Eumeta variegata</name>
    <name type="common">Bagworm moth</name>
    <name type="synonym">Eumeta japonica</name>
    <dbReference type="NCBI Taxonomy" id="151549"/>
    <lineage>
        <taxon>Eukaryota</taxon>
        <taxon>Metazoa</taxon>
        <taxon>Ecdysozoa</taxon>
        <taxon>Arthropoda</taxon>
        <taxon>Hexapoda</taxon>
        <taxon>Insecta</taxon>
        <taxon>Pterygota</taxon>
        <taxon>Neoptera</taxon>
        <taxon>Endopterygota</taxon>
        <taxon>Lepidoptera</taxon>
        <taxon>Glossata</taxon>
        <taxon>Ditrysia</taxon>
        <taxon>Tineoidea</taxon>
        <taxon>Psychidae</taxon>
        <taxon>Oiketicinae</taxon>
        <taxon>Eumeta</taxon>
    </lineage>
</organism>
<dbReference type="InterPro" id="IPR050182">
    <property type="entry name" value="Cytochrome_P450_fam2"/>
</dbReference>
<dbReference type="GO" id="GO:0005506">
    <property type="term" value="F:iron ion binding"/>
    <property type="evidence" value="ECO:0007669"/>
    <property type="project" value="InterPro"/>
</dbReference>
<evidence type="ECO:0000256" key="3">
    <source>
        <dbReference type="ARBA" id="ARBA00022617"/>
    </source>
</evidence>
<dbReference type="Pfam" id="PF00067">
    <property type="entry name" value="p450"/>
    <property type="match status" value="1"/>
</dbReference>
<dbReference type="GO" id="GO:0016712">
    <property type="term" value="F:oxidoreductase activity, acting on paired donors, with incorporation or reduction of molecular oxygen, reduced flavin or flavoprotein as one donor, and incorporation of one atom of oxygen"/>
    <property type="evidence" value="ECO:0007669"/>
    <property type="project" value="TreeGrafter"/>
</dbReference>
<dbReference type="PANTHER" id="PTHR24300:SF376">
    <property type="entry name" value="CYTOCHROME P450 15A1"/>
    <property type="match status" value="1"/>
</dbReference>
<dbReference type="GO" id="GO:0008395">
    <property type="term" value="F:steroid hydroxylase activity"/>
    <property type="evidence" value="ECO:0007669"/>
    <property type="project" value="TreeGrafter"/>
</dbReference>
<keyword evidence="6" id="KW-0408">Iron</keyword>
<comment type="similarity">
    <text evidence="2">Belongs to the cytochrome P450 family.</text>
</comment>
<dbReference type="PANTHER" id="PTHR24300">
    <property type="entry name" value="CYTOCHROME P450 508A4-RELATED"/>
    <property type="match status" value="1"/>
</dbReference>
<dbReference type="EMBL" id="BGZK01003771">
    <property type="protein sequence ID" value="GBP04430.1"/>
    <property type="molecule type" value="Genomic_DNA"/>
</dbReference>
<dbReference type="GO" id="GO:0020037">
    <property type="term" value="F:heme binding"/>
    <property type="evidence" value="ECO:0007669"/>
    <property type="project" value="InterPro"/>
</dbReference>
<dbReference type="InterPro" id="IPR001128">
    <property type="entry name" value="Cyt_P450"/>
</dbReference>
<sequence length="247" mass="28548">MIIGIVTLTFCLGVWYLVREILKPKNFPPGPKWYPIIGCNNLMQRKIREHGSQWKALSHMAKEYSTQVLGLKLGSELVVVVYGEKNIRRVLTDKEFDGRPDNFFMRLRCFGKRLGITSTDGDLWKEHRKFTVKHLKNVGFGTTLMEKEIQREMVNIVRFIKENGRGMSPKTILAPAVTNVLWKYAAGETIPEKRLNDFLNLMSARSRAFSMAGGWLNQWPWLRFILPELTGYSLISKLNEELSKIIK</sequence>
<evidence type="ECO:0000256" key="2">
    <source>
        <dbReference type="ARBA" id="ARBA00010617"/>
    </source>
</evidence>
<dbReference type="GO" id="GO:0006082">
    <property type="term" value="P:organic acid metabolic process"/>
    <property type="evidence" value="ECO:0007669"/>
    <property type="project" value="TreeGrafter"/>
</dbReference>
<keyword evidence="4" id="KW-0479">Metal-binding</keyword>
<feature type="non-terminal residue" evidence="8">
    <location>
        <position position="247"/>
    </location>
</feature>
<dbReference type="Gene3D" id="1.10.630.10">
    <property type="entry name" value="Cytochrome P450"/>
    <property type="match status" value="1"/>
</dbReference>
<accession>A0A4C1ST93</accession>
<dbReference type="InterPro" id="IPR036396">
    <property type="entry name" value="Cyt_P450_sf"/>
</dbReference>
<dbReference type="GO" id="GO:0005737">
    <property type="term" value="C:cytoplasm"/>
    <property type="evidence" value="ECO:0007669"/>
    <property type="project" value="TreeGrafter"/>
</dbReference>
<comment type="cofactor">
    <cofactor evidence="1">
        <name>heme</name>
        <dbReference type="ChEBI" id="CHEBI:30413"/>
    </cofactor>
</comment>
<dbReference type="AlphaFoldDB" id="A0A4C1ST93"/>
<name>A0A4C1ST93_EUMVA</name>
<evidence type="ECO:0000256" key="1">
    <source>
        <dbReference type="ARBA" id="ARBA00001971"/>
    </source>
</evidence>